<dbReference type="OrthoDB" id="443915at2759"/>
<dbReference type="EMBL" id="BMAW01014393">
    <property type="protein sequence ID" value="GFT38682.1"/>
    <property type="molecule type" value="Genomic_DNA"/>
</dbReference>
<evidence type="ECO:0000313" key="2">
    <source>
        <dbReference type="EMBL" id="GFT38682.1"/>
    </source>
</evidence>
<comment type="caution">
    <text evidence="2">The sequence shown here is derived from an EMBL/GenBank/DDBJ whole genome shotgun (WGS) entry which is preliminary data.</text>
</comment>
<gene>
    <name evidence="2" type="primary">Fndc3a_1</name>
    <name evidence="2" type="ORF">NPIL_229781</name>
</gene>
<sequence>MATSTDATVSLENKTEDITSEPSEDPESSSFSNNNTEHKNDCETVEKNEKEQVKQPEETVSSSGGDSTNENSSSRPSTSNVRVFDEKRLNGVKPLNNNSKFNVLGSSLPLTPETWTVTSDSQIWLECCQNSFRACGGNVRSFQPHSKLNSNHASSPNHLFSPMQGTSSCPQGHCNANSMNYNRNSQYVVHLHVNPGETISFDMGDHVQLIQGPATVRMVSSNNTPPVPMPVQVPPGHMVQQIVDEHGTLRHIILSPQPPVAVTVGNPFAMESAEVKVTESHNYFRHLGLFRNVLDQGRDRIVEDENLPIITWLKTTESTFSF</sequence>
<keyword evidence="3" id="KW-1185">Reference proteome</keyword>
<feature type="compositionally biased region" description="Acidic residues" evidence="1">
    <location>
        <begin position="18"/>
        <end position="27"/>
    </location>
</feature>
<feature type="compositionally biased region" description="Polar residues" evidence="1">
    <location>
        <begin position="58"/>
        <end position="81"/>
    </location>
</feature>
<evidence type="ECO:0000256" key="1">
    <source>
        <dbReference type="SAM" id="MobiDB-lite"/>
    </source>
</evidence>
<organism evidence="2 3">
    <name type="scientific">Nephila pilipes</name>
    <name type="common">Giant wood spider</name>
    <name type="synonym">Nephila maculata</name>
    <dbReference type="NCBI Taxonomy" id="299642"/>
    <lineage>
        <taxon>Eukaryota</taxon>
        <taxon>Metazoa</taxon>
        <taxon>Ecdysozoa</taxon>
        <taxon>Arthropoda</taxon>
        <taxon>Chelicerata</taxon>
        <taxon>Arachnida</taxon>
        <taxon>Araneae</taxon>
        <taxon>Araneomorphae</taxon>
        <taxon>Entelegynae</taxon>
        <taxon>Araneoidea</taxon>
        <taxon>Nephilidae</taxon>
        <taxon>Nephila</taxon>
    </lineage>
</organism>
<name>A0A8X6NYS0_NEPPI</name>
<dbReference type="AlphaFoldDB" id="A0A8X6NYS0"/>
<feature type="region of interest" description="Disordered" evidence="1">
    <location>
        <begin position="148"/>
        <end position="169"/>
    </location>
</feature>
<evidence type="ECO:0000313" key="3">
    <source>
        <dbReference type="Proteomes" id="UP000887013"/>
    </source>
</evidence>
<feature type="compositionally biased region" description="Polar residues" evidence="1">
    <location>
        <begin position="1"/>
        <end position="12"/>
    </location>
</feature>
<accession>A0A8X6NYS0</accession>
<protein>
    <submittedName>
        <fullName evidence="2">Fibronectin type-III domain-containing protein 3A</fullName>
    </submittedName>
</protein>
<dbReference type="Proteomes" id="UP000887013">
    <property type="component" value="Unassembled WGS sequence"/>
</dbReference>
<feature type="region of interest" description="Disordered" evidence="1">
    <location>
        <begin position="1"/>
        <end position="86"/>
    </location>
</feature>
<feature type="compositionally biased region" description="Basic and acidic residues" evidence="1">
    <location>
        <begin position="36"/>
        <end position="57"/>
    </location>
</feature>
<reference evidence="2" key="1">
    <citation type="submission" date="2020-08" db="EMBL/GenBank/DDBJ databases">
        <title>Multicomponent nature underlies the extraordinary mechanical properties of spider dragline silk.</title>
        <authorList>
            <person name="Kono N."/>
            <person name="Nakamura H."/>
            <person name="Mori M."/>
            <person name="Yoshida Y."/>
            <person name="Ohtoshi R."/>
            <person name="Malay A.D."/>
            <person name="Moran D.A.P."/>
            <person name="Tomita M."/>
            <person name="Numata K."/>
            <person name="Arakawa K."/>
        </authorList>
    </citation>
    <scope>NUCLEOTIDE SEQUENCE</scope>
</reference>
<proteinExistence type="predicted"/>